<dbReference type="CDD" id="cd09916">
    <property type="entry name" value="CpxP_like"/>
    <property type="match status" value="1"/>
</dbReference>
<sequence>MKRQLKQLALFTCITASAVLGSQNAFAGHGPVQGEGGKGCVEQQKHGAHRDRLRKMAAELGLSDQQKNEAQAIFAAGREKNAPLSASLRHERHELQTLVRSGRADEPAIRAQAAKVAALQADCAVQRGAQARQFVALLTPEQAAKFQTLREARHDGRKGPGRDR</sequence>
<dbReference type="InterPro" id="IPR012899">
    <property type="entry name" value="LTXXQ"/>
</dbReference>
<evidence type="ECO:0000313" key="8">
    <source>
        <dbReference type="Proteomes" id="UP000641025"/>
    </source>
</evidence>
<feature type="compositionally biased region" description="Basic and acidic residues" evidence="5">
    <location>
        <begin position="148"/>
        <end position="164"/>
    </location>
</feature>
<evidence type="ECO:0000313" key="7">
    <source>
        <dbReference type="EMBL" id="MBJ6801061.1"/>
    </source>
</evidence>
<evidence type="ECO:0000256" key="6">
    <source>
        <dbReference type="SAM" id="SignalP"/>
    </source>
</evidence>
<dbReference type="PIRSF" id="PIRSF034445">
    <property type="entry name" value="CpxP_Spy"/>
    <property type="match status" value="1"/>
</dbReference>
<evidence type="ECO:0000256" key="4">
    <source>
        <dbReference type="ARBA" id="ARBA00022764"/>
    </source>
</evidence>
<dbReference type="PANTHER" id="PTHR38102:SF1">
    <property type="entry name" value="PERIPLASMIC CHAPERONE SPY"/>
    <property type="match status" value="1"/>
</dbReference>
<keyword evidence="3 6" id="KW-0732">Signal</keyword>
<accession>A0ABS0YSV5</accession>
<keyword evidence="8" id="KW-1185">Reference proteome</keyword>
<dbReference type="PANTHER" id="PTHR38102">
    <property type="entry name" value="PERIPLASMIC CHAPERONE SPY"/>
    <property type="match status" value="1"/>
</dbReference>
<protein>
    <submittedName>
        <fullName evidence="7">Spy/CpxP family protein refolding chaperone</fullName>
    </submittedName>
</protein>
<evidence type="ECO:0000256" key="3">
    <source>
        <dbReference type="ARBA" id="ARBA00022729"/>
    </source>
</evidence>
<organism evidence="7 8">
    <name type="scientific">Geomonas propionica</name>
    <dbReference type="NCBI Taxonomy" id="2798582"/>
    <lineage>
        <taxon>Bacteria</taxon>
        <taxon>Pseudomonadati</taxon>
        <taxon>Thermodesulfobacteriota</taxon>
        <taxon>Desulfuromonadia</taxon>
        <taxon>Geobacterales</taxon>
        <taxon>Geobacteraceae</taxon>
        <taxon>Geomonas</taxon>
    </lineage>
</organism>
<reference evidence="7 8" key="1">
    <citation type="submission" date="2020-12" db="EMBL/GenBank/DDBJ databases">
        <title>Geomonas sp. Red259, isolated from paddy soil.</title>
        <authorList>
            <person name="Xu Z."/>
            <person name="Zhang Z."/>
            <person name="Masuda Y."/>
            <person name="Itoh H."/>
            <person name="Senoo K."/>
        </authorList>
    </citation>
    <scope>NUCLEOTIDE SEQUENCE [LARGE SCALE GENOMIC DNA]</scope>
    <source>
        <strain evidence="7 8">Red259</strain>
    </source>
</reference>
<name>A0ABS0YSV5_9BACT</name>
<dbReference type="InterPro" id="IPR052211">
    <property type="entry name" value="Cpx_auxiliary_protein"/>
</dbReference>
<comment type="similarity">
    <text evidence="2">Belongs to the CpxP/Spy family.</text>
</comment>
<feature type="region of interest" description="Disordered" evidence="5">
    <location>
        <begin position="145"/>
        <end position="164"/>
    </location>
</feature>
<evidence type="ECO:0000256" key="2">
    <source>
        <dbReference type="ARBA" id="ARBA00008441"/>
    </source>
</evidence>
<dbReference type="EMBL" id="JAEMHK010000009">
    <property type="protein sequence ID" value="MBJ6801061.1"/>
    <property type="molecule type" value="Genomic_DNA"/>
</dbReference>
<evidence type="ECO:0000256" key="5">
    <source>
        <dbReference type="SAM" id="MobiDB-lite"/>
    </source>
</evidence>
<evidence type="ECO:0000256" key="1">
    <source>
        <dbReference type="ARBA" id="ARBA00004418"/>
    </source>
</evidence>
<dbReference type="Proteomes" id="UP000641025">
    <property type="component" value="Unassembled WGS sequence"/>
</dbReference>
<gene>
    <name evidence="7" type="ORF">JFN90_13075</name>
</gene>
<dbReference type="Gene3D" id="1.20.120.1490">
    <property type="match status" value="1"/>
</dbReference>
<comment type="subcellular location">
    <subcellularLocation>
        <location evidence="1">Periplasm</location>
    </subcellularLocation>
</comment>
<feature type="chain" id="PRO_5045092640" evidence="6">
    <location>
        <begin position="28"/>
        <end position="164"/>
    </location>
</feature>
<dbReference type="Pfam" id="PF07813">
    <property type="entry name" value="LTXXQ"/>
    <property type="match status" value="1"/>
</dbReference>
<dbReference type="RefSeq" id="WP_199395558.1">
    <property type="nucleotide sequence ID" value="NZ_JAEMHK010000009.1"/>
</dbReference>
<proteinExistence type="inferred from homology"/>
<keyword evidence="4" id="KW-0574">Periplasm</keyword>
<comment type="caution">
    <text evidence="7">The sequence shown here is derived from an EMBL/GenBank/DDBJ whole genome shotgun (WGS) entry which is preliminary data.</text>
</comment>
<feature type="signal peptide" evidence="6">
    <location>
        <begin position="1"/>
        <end position="27"/>
    </location>
</feature>